<organism evidence="1 2">
    <name type="scientific">Coralloluteibacterium thermophilum</name>
    <dbReference type="NCBI Taxonomy" id="2707049"/>
    <lineage>
        <taxon>Bacteria</taxon>
        <taxon>Pseudomonadati</taxon>
        <taxon>Pseudomonadota</taxon>
        <taxon>Gammaproteobacteria</taxon>
        <taxon>Lysobacterales</taxon>
        <taxon>Lysobacteraceae</taxon>
        <taxon>Coralloluteibacterium</taxon>
    </lineage>
</organism>
<comment type="caution">
    <text evidence="1">The sequence shown here is derived from an EMBL/GenBank/DDBJ whole genome shotgun (WGS) entry which is preliminary data.</text>
</comment>
<evidence type="ECO:0000313" key="1">
    <source>
        <dbReference type="EMBL" id="MFC4729093.1"/>
    </source>
</evidence>
<accession>A0ABV9NRF3</accession>
<name>A0ABV9NRF3_9GAMM</name>
<sequence>MSSDAIYDAFATLAGEFAVGQGVPVSFPAVGFTPPDDGAWLELQWFPNDTQNYGRANDAPSLVQGFAQVSACTRPGAGLAPANRLADAIIDAFGKGVEFGGVRVYRKPWARSVIIDPDRVMVPVTIMWRGFQT</sequence>
<proteinExistence type="predicted"/>
<dbReference type="Proteomes" id="UP001595892">
    <property type="component" value="Unassembled WGS sequence"/>
</dbReference>
<dbReference type="RefSeq" id="WP_377005165.1">
    <property type="nucleotide sequence ID" value="NZ_JBHSGG010000036.1"/>
</dbReference>
<keyword evidence="2" id="KW-1185">Reference proteome</keyword>
<dbReference type="Gene3D" id="3.30.2000.20">
    <property type="match status" value="1"/>
</dbReference>
<gene>
    <name evidence="1" type="ORF">ACFO3Q_13040</name>
</gene>
<dbReference type="Pfam" id="PF13554">
    <property type="entry name" value="Phage_tail_terminator_5"/>
    <property type="match status" value="1"/>
</dbReference>
<reference evidence="2" key="1">
    <citation type="journal article" date="2019" name="Int. J. Syst. Evol. Microbiol.">
        <title>The Global Catalogue of Microorganisms (GCM) 10K type strain sequencing project: providing services to taxonomists for standard genome sequencing and annotation.</title>
        <authorList>
            <consortium name="The Broad Institute Genomics Platform"/>
            <consortium name="The Broad Institute Genome Sequencing Center for Infectious Disease"/>
            <person name="Wu L."/>
            <person name="Ma J."/>
        </authorList>
    </citation>
    <scope>NUCLEOTIDE SEQUENCE [LARGE SCALE GENOMIC DNA]</scope>
    <source>
        <strain evidence="2">CGMCC 1.13574</strain>
    </source>
</reference>
<evidence type="ECO:0000313" key="2">
    <source>
        <dbReference type="Proteomes" id="UP001595892"/>
    </source>
</evidence>
<protein>
    <submittedName>
        <fullName evidence="1">Phage tail terminator-like protein</fullName>
    </submittedName>
</protein>
<dbReference type="EMBL" id="JBHSGG010000036">
    <property type="protein sequence ID" value="MFC4729093.1"/>
    <property type="molecule type" value="Genomic_DNA"/>
</dbReference>
<dbReference type="InterPro" id="IPR025395">
    <property type="entry name" value="Phage_tail_terminator-like"/>
</dbReference>